<dbReference type="RefSeq" id="WP_201275606.1">
    <property type="nucleotide sequence ID" value="NZ_JACVDA010000011.1"/>
</dbReference>
<name>A0ABS1C977_9FIRM</name>
<dbReference type="Proteomes" id="UP000823123">
    <property type="component" value="Unassembled WGS sequence"/>
</dbReference>
<dbReference type="EMBL" id="JACVDA010000011">
    <property type="protein sequence ID" value="MBK1468652.1"/>
    <property type="molecule type" value="Genomic_DNA"/>
</dbReference>
<evidence type="ECO:0000313" key="1">
    <source>
        <dbReference type="EMBL" id="MBK1468652.1"/>
    </source>
</evidence>
<protein>
    <submittedName>
        <fullName evidence="1">Uncharacterized protein</fullName>
    </submittedName>
</protein>
<evidence type="ECO:0000313" key="2">
    <source>
        <dbReference type="Proteomes" id="UP000823123"/>
    </source>
</evidence>
<gene>
    <name evidence="1" type="ORF">IBJ83_04895</name>
</gene>
<sequence length="47" mass="5912">MNLENVKKDIKMREKFLNKKTLDLEYVKERKEKLLRFKKELEMQIKN</sequence>
<reference evidence="1 2" key="1">
    <citation type="submission" date="2020-09" db="EMBL/GenBank/DDBJ databases">
        <title>Parvimonas S3374 sp. nov.</title>
        <authorList>
            <person name="Buhl M."/>
        </authorList>
    </citation>
    <scope>NUCLEOTIDE SEQUENCE [LARGE SCALE GENOMIC DNA]</scope>
    <source>
        <strain evidence="1 2">S3374</strain>
    </source>
</reference>
<proteinExistence type="predicted"/>
<organism evidence="1 2">
    <name type="scientific">Parvimonas parva</name>
    <dbReference type="NCBI Taxonomy" id="2769485"/>
    <lineage>
        <taxon>Bacteria</taxon>
        <taxon>Bacillati</taxon>
        <taxon>Bacillota</taxon>
        <taxon>Tissierellia</taxon>
        <taxon>Tissierellales</taxon>
        <taxon>Peptoniphilaceae</taxon>
        <taxon>Parvimonas</taxon>
    </lineage>
</organism>
<accession>A0ABS1C977</accession>
<comment type="caution">
    <text evidence="1">The sequence shown here is derived from an EMBL/GenBank/DDBJ whole genome shotgun (WGS) entry which is preliminary data.</text>
</comment>
<keyword evidence="2" id="KW-1185">Reference proteome</keyword>